<keyword evidence="3" id="KW-1133">Transmembrane helix</keyword>
<evidence type="ECO:0000313" key="6">
    <source>
        <dbReference type="Proteomes" id="UP000709959"/>
    </source>
</evidence>
<evidence type="ECO:0000256" key="4">
    <source>
        <dbReference type="ARBA" id="ARBA00023136"/>
    </source>
</evidence>
<keyword evidence="2" id="KW-0812">Transmembrane</keyword>
<comment type="subcellular location">
    <subcellularLocation>
        <location evidence="1">Membrane</location>
        <topology evidence="1">Multi-pass membrane protein</topology>
    </subcellularLocation>
</comment>
<comment type="caution">
    <text evidence="5">The sequence shown here is derived from an EMBL/GenBank/DDBJ whole genome shotgun (WGS) entry which is preliminary data.</text>
</comment>
<dbReference type="GO" id="GO:0016020">
    <property type="term" value="C:membrane"/>
    <property type="evidence" value="ECO:0007669"/>
    <property type="project" value="UniProtKB-SubCell"/>
</dbReference>
<dbReference type="Proteomes" id="UP000709959">
    <property type="component" value="Unassembled WGS sequence"/>
</dbReference>
<dbReference type="AlphaFoldDB" id="A0A936F4D5"/>
<name>A0A936F4D5_9BACT</name>
<accession>A0A936F4D5</accession>
<evidence type="ECO:0000313" key="5">
    <source>
        <dbReference type="EMBL" id="MBK8572897.1"/>
    </source>
</evidence>
<sequence length="57" mass="6355">MENWPEWIVANDISVGLLITKGPYVTSGPYLVYQVLCAMGLLEWRRALQREATSSAG</sequence>
<dbReference type="GO" id="GO:0034257">
    <property type="term" value="F:nicotinamide riboside transmembrane transporter activity"/>
    <property type="evidence" value="ECO:0007669"/>
    <property type="project" value="InterPro"/>
</dbReference>
<evidence type="ECO:0000256" key="2">
    <source>
        <dbReference type="ARBA" id="ARBA00022692"/>
    </source>
</evidence>
<evidence type="ECO:0000256" key="3">
    <source>
        <dbReference type="ARBA" id="ARBA00022989"/>
    </source>
</evidence>
<proteinExistence type="predicted"/>
<dbReference type="InterPro" id="IPR006419">
    <property type="entry name" value="NMN_transpt_PnuC"/>
</dbReference>
<organism evidence="5 6">
    <name type="scientific">Candidatus Geothrix odensensis</name>
    <dbReference type="NCBI Taxonomy" id="2954440"/>
    <lineage>
        <taxon>Bacteria</taxon>
        <taxon>Pseudomonadati</taxon>
        <taxon>Acidobacteriota</taxon>
        <taxon>Holophagae</taxon>
        <taxon>Holophagales</taxon>
        <taxon>Holophagaceae</taxon>
        <taxon>Geothrix</taxon>
    </lineage>
</organism>
<reference evidence="5 6" key="1">
    <citation type="submission" date="2020-10" db="EMBL/GenBank/DDBJ databases">
        <title>Connecting structure to function with the recovery of over 1000 high-quality activated sludge metagenome-assembled genomes encoding full-length rRNA genes using long-read sequencing.</title>
        <authorList>
            <person name="Singleton C.M."/>
            <person name="Petriglieri F."/>
            <person name="Kristensen J.M."/>
            <person name="Kirkegaard R.H."/>
            <person name="Michaelsen T.Y."/>
            <person name="Andersen M.H."/>
            <person name="Karst S.M."/>
            <person name="Dueholm M.S."/>
            <person name="Nielsen P.H."/>
            <person name="Albertsen M."/>
        </authorList>
    </citation>
    <scope>NUCLEOTIDE SEQUENCE [LARGE SCALE GENOMIC DNA]</scope>
    <source>
        <strain evidence="5">OdNE_18-Q3-R46-58_MAXAC.008</strain>
    </source>
</reference>
<dbReference type="Pfam" id="PF04973">
    <property type="entry name" value="NMN_transporter"/>
    <property type="match status" value="1"/>
</dbReference>
<protein>
    <submittedName>
        <fullName evidence="5">Nicotinamide mononucleotide transporter</fullName>
    </submittedName>
</protein>
<evidence type="ECO:0000256" key="1">
    <source>
        <dbReference type="ARBA" id="ARBA00004141"/>
    </source>
</evidence>
<dbReference type="EMBL" id="JADKCH010000010">
    <property type="protein sequence ID" value="MBK8572897.1"/>
    <property type="molecule type" value="Genomic_DNA"/>
</dbReference>
<keyword evidence="4" id="KW-0472">Membrane</keyword>
<gene>
    <name evidence="5" type="ORF">IPN91_09675</name>
</gene>